<dbReference type="CDD" id="cd06267">
    <property type="entry name" value="PBP1_LacI_sugar_binding-like"/>
    <property type="match status" value="1"/>
</dbReference>
<dbReference type="SUPFAM" id="SSF53822">
    <property type="entry name" value="Periplasmic binding protein-like I"/>
    <property type="match status" value="1"/>
</dbReference>
<keyword evidence="2" id="KW-0238">DNA-binding</keyword>
<dbReference type="SMART" id="SM00354">
    <property type="entry name" value="HTH_LACI"/>
    <property type="match status" value="1"/>
</dbReference>
<dbReference type="Pfam" id="PF13377">
    <property type="entry name" value="Peripla_BP_3"/>
    <property type="match status" value="1"/>
</dbReference>
<dbReference type="PANTHER" id="PTHR30146:SF109">
    <property type="entry name" value="HTH-TYPE TRANSCRIPTIONAL REGULATOR GALS"/>
    <property type="match status" value="1"/>
</dbReference>
<dbReference type="CDD" id="cd01392">
    <property type="entry name" value="HTH_LacI"/>
    <property type="match status" value="1"/>
</dbReference>
<dbReference type="GO" id="GO:0000976">
    <property type="term" value="F:transcription cis-regulatory region binding"/>
    <property type="evidence" value="ECO:0007669"/>
    <property type="project" value="TreeGrafter"/>
</dbReference>
<dbReference type="GO" id="GO:0003700">
    <property type="term" value="F:DNA-binding transcription factor activity"/>
    <property type="evidence" value="ECO:0007669"/>
    <property type="project" value="TreeGrafter"/>
</dbReference>
<evidence type="ECO:0000256" key="1">
    <source>
        <dbReference type="ARBA" id="ARBA00023015"/>
    </source>
</evidence>
<evidence type="ECO:0000313" key="6">
    <source>
        <dbReference type="Proteomes" id="UP000597444"/>
    </source>
</evidence>
<dbReference type="EMBL" id="BNJK01000001">
    <property type="protein sequence ID" value="GHO93370.1"/>
    <property type="molecule type" value="Genomic_DNA"/>
</dbReference>
<comment type="caution">
    <text evidence="5">The sequence shown here is derived from an EMBL/GenBank/DDBJ whole genome shotgun (WGS) entry which is preliminary data.</text>
</comment>
<dbReference type="SUPFAM" id="SSF47413">
    <property type="entry name" value="lambda repressor-like DNA-binding domains"/>
    <property type="match status" value="1"/>
</dbReference>
<keyword evidence="3" id="KW-0804">Transcription</keyword>
<dbReference type="Gene3D" id="1.10.260.40">
    <property type="entry name" value="lambda repressor-like DNA-binding domains"/>
    <property type="match status" value="1"/>
</dbReference>
<dbReference type="PROSITE" id="PS00356">
    <property type="entry name" value="HTH_LACI_1"/>
    <property type="match status" value="1"/>
</dbReference>
<accession>A0A8J3N2N4</accession>
<evidence type="ECO:0000259" key="4">
    <source>
        <dbReference type="PROSITE" id="PS50932"/>
    </source>
</evidence>
<dbReference type="RefSeq" id="WP_220204157.1">
    <property type="nucleotide sequence ID" value="NZ_BNJK01000001.1"/>
</dbReference>
<dbReference type="InterPro" id="IPR028082">
    <property type="entry name" value="Peripla_BP_I"/>
</dbReference>
<dbReference type="AlphaFoldDB" id="A0A8J3N2N4"/>
<dbReference type="Gene3D" id="3.40.50.2300">
    <property type="match status" value="2"/>
</dbReference>
<evidence type="ECO:0000256" key="3">
    <source>
        <dbReference type="ARBA" id="ARBA00023163"/>
    </source>
</evidence>
<keyword evidence="6" id="KW-1185">Reference proteome</keyword>
<dbReference type="PROSITE" id="PS50932">
    <property type="entry name" value="HTH_LACI_2"/>
    <property type="match status" value="1"/>
</dbReference>
<dbReference type="Pfam" id="PF00356">
    <property type="entry name" value="LacI"/>
    <property type="match status" value="1"/>
</dbReference>
<dbReference type="InterPro" id="IPR046335">
    <property type="entry name" value="LacI/GalR-like_sensor"/>
</dbReference>
<name>A0A8J3N2N4_9CHLR</name>
<sequence length="372" mass="40916">MAGKPTINDIARLAGVSKATVSRVLNHKPDVDPTTRDRVMRIVEEQSFVPSITATGLAGGQSHLIGALVPSFTWPFISDIMRGVAEVVGLTSYELVLYSINDRVRENDKSDILDHILATKLTSGLLAIIPGQSSKYVTRLHKYGLPAVIIDDQDLPGDIPWVGTDHQHGSYLATRHLIELGHRRIAHVQGPLKYLCSHERYQGYCQALEEAGLPLDPQLVFEGDFMQPTGRAAGNYFFSLPPEQRPTAIFAAADLMAYGIMAVAEERGLQIPQDVALIGFDGLDSSAHVRPALTTVQQPFYEMGRQATELLLSMLDKPRFSLRSSDAHLSQPSGIGRNGEQRQEPIRIHLATNLIIRESCGSPRRVPFSLPE</sequence>
<keyword evidence="1" id="KW-0805">Transcription regulation</keyword>
<organism evidence="5 6">
    <name type="scientific">Reticulibacter mediterranei</name>
    <dbReference type="NCBI Taxonomy" id="2778369"/>
    <lineage>
        <taxon>Bacteria</taxon>
        <taxon>Bacillati</taxon>
        <taxon>Chloroflexota</taxon>
        <taxon>Ktedonobacteria</taxon>
        <taxon>Ktedonobacterales</taxon>
        <taxon>Reticulibacteraceae</taxon>
        <taxon>Reticulibacter</taxon>
    </lineage>
</organism>
<feature type="domain" description="HTH lacI-type" evidence="4">
    <location>
        <begin position="5"/>
        <end position="59"/>
    </location>
</feature>
<reference evidence="5" key="1">
    <citation type="submission" date="2020-10" db="EMBL/GenBank/DDBJ databases">
        <title>Taxonomic study of unclassified bacteria belonging to the class Ktedonobacteria.</title>
        <authorList>
            <person name="Yabe S."/>
            <person name="Wang C.M."/>
            <person name="Zheng Y."/>
            <person name="Sakai Y."/>
            <person name="Cavaletti L."/>
            <person name="Monciardini P."/>
            <person name="Donadio S."/>
        </authorList>
    </citation>
    <scope>NUCLEOTIDE SEQUENCE</scope>
    <source>
        <strain evidence="5">ID150040</strain>
    </source>
</reference>
<protein>
    <submittedName>
        <fullName evidence="5">LacI family transcriptional regulator</fullName>
    </submittedName>
</protein>
<dbReference type="Proteomes" id="UP000597444">
    <property type="component" value="Unassembled WGS sequence"/>
</dbReference>
<dbReference type="PRINTS" id="PR00036">
    <property type="entry name" value="HTHLACI"/>
</dbReference>
<gene>
    <name evidence="5" type="primary">lacI_3</name>
    <name evidence="5" type="ORF">KSF_034180</name>
</gene>
<dbReference type="InterPro" id="IPR000843">
    <property type="entry name" value="HTH_LacI"/>
</dbReference>
<evidence type="ECO:0000313" key="5">
    <source>
        <dbReference type="EMBL" id="GHO93370.1"/>
    </source>
</evidence>
<evidence type="ECO:0000256" key="2">
    <source>
        <dbReference type="ARBA" id="ARBA00023125"/>
    </source>
</evidence>
<dbReference type="InterPro" id="IPR010982">
    <property type="entry name" value="Lambda_DNA-bd_dom_sf"/>
</dbReference>
<proteinExistence type="predicted"/>
<dbReference type="PANTHER" id="PTHR30146">
    <property type="entry name" value="LACI-RELATED TRANSCRIPTIONAL REPRESSOR"/>
    <property type="match status" value="1"/>
</dbReference>